<gene>
    <name evidence="11" type="ORF">IFR04_002193</name>
</gene>
<evidence type="ECO:0000256" key="2">
    <source>
        <dbReference type="ARBA" id="ARBA00010617"/>
    </source>
</evidence>
<dbReference type="PRINTS" id="PR00463">
    <property type="entry name" value="EP450I"/>
</dbReference>
<dbReference type="InterPro" id="IPR017972">
    <property type="entry name" value="Cyt_P450_CS"/>
</dbReference>
<evidence type="ECO:0000256" key="5">
    <source>
        <dbReference type="ARBA" id="ARBA00023002"/>
    </source>
</evidence>
<dbReference type="Pfam" id="PF00067">
    <property type="entry name" value="p450"/>
    <property type="match status" value="1"/>
</dbReference>
<organism evidence="11 12">
    <name type="scientific">Cadophora malorum</name>
    <dbReference type="NCBI Taxonomy" id="108018"/>
    <lineage>
        <taxon>Eukaryota</taxon>
        <taxon>Fungi</taxon>
        <taxon>Dikarya</taxon>
        <taxon>Ascomycota</taxon>
        <taxon>Pezizomycotina</taxon>
        <taxon>Leotiomycetes</taxon>
        <taxon>Helotiales</taxon>
        <taxon>Ploettnerulaceae</taxon>
        <taxon>Cadophora</taxon>
    </lineage>
</organism>
<evidence type="ECO:0000256" key="8">
    <source>
        <dbReference type="PIRSR" id="PIRSR602401-1"/>
    </source>
</evidence>
<comment type="caution">
    <text evidence="11">The sequence shown here is derived from an EMBL/GenBank/DDBJ whole genome shotgun (WGS) entry which is preliminary data.</text>
</comment>
<keyword evidence="10" id="KW-0472">Membrane</keyword>
<evidence type="ECO:0000256" key="6">
    <source>
        <dbReference type="ARBA" id="ARBA00023004"/>
    </source>
</evidence>
<reference evidence="11" key="1">
    <citation type="submission" date="2021-02" db="EMBL/GenBank/DDBJ databases">
        <title>Genome sequence Cadophora malorum strain M34.</title>
        <authorList>
            <person name="Stefanovic E."/>
            <person name="Vu D."/>
            <person name="Scully C."/>
            <person name="Dijksterhuis J."/>
            <person name="Roader J."/>
            <person name="Houbraken J."/>
        </authorList>
    </citation>
    <scope>NUCLEOTIDE SEQUENCE</scope>
    <source>
        <strain evidence="11">M34</strain>
    </source>
</reference>
<evidence type="ECO:0000256" key="1">
    <source>
        <dbReference type="ARBA" id="ARBA00001971"/>
    </source>
</evidence>
<evidence type="ECO:0008006" key="13">
    <source>
        <dbReference type="Google" id="ProtNLM"/>
    </source>
</evidence>
<feature type="transmembrane region" description="Helical" evidence="10">
    <location>
        <begin position="7"/>
        <end position="28"/>
    </location>
</feature>
<dbReference type="GO" id="GO:0005506">
    <property type="term" value="F:iron ion binding"/>
    <property type="evidence" value="ECO:0007669"/>
    <property type="project" value="InterPro"/>
</dbReference>
<keyword evidence="10" id="KW-1133">Transmembrane helix</keyword>
<protein>
    <recommendedName>
        <fullName evidence="13">Cytochrome P450</fullName>
    </recommendedName>
</protein>
<dbReference type="OrthoDB" id="1470350at2759"/>
<dbReference type="PANTHER" id="PTHR24305:SF29">
    <property type="entry name" value="BENZOATE-PARA-HYDROXYLASE"/>
    <property type="match status" value="1"/>
</dbReference>
<dbReference type="InterPro" id="IPR002401">
    <property type="entry name" value="Cyt_P450_E_grp-I"/>
</dbReference>
<dbReference type="EMBL" id="JAFJYH010000018">
    <property type="protein sequence ID" value="KAG4424660.1"/>
    <property type="molecule type" value="Genomic_DNA"/>
</dbReference>
<evidence type="ECO:0000256" key="3">
    <source>
        <dbReference type="ARBA" id="ARBA00022617"/>
    </source>
</evidence>
<dbReference type="CDD" id="cd11058">
    <property type="entry name" value="CYP60B-like"/>
    <property type="match status" value="1"/>
</dbReference>
<keyword evidence="4 8" id="KW-0479">Metal-binding</keyword>
<name>A0A8H7WH10_9HELO</name>
<proteinExistence type="inferred from homology"/>
<feature type="binding site" description="axial binding residue" evidence="8">
    <location>
        <position position="445"/>
    </location>
    <ligand>
        <name>heme</name>
        <dbReference type="ChEBI" id="CHEBI:30413"/>
    </ligand>
    <ligandPart>
        <name>Fe</name>
        <dbReference type="ChEBI" id="CHEBI:18248"/>
    </ligandPart>
</feature>
<evidence type="ECO:0000256" key="4">
    <source>
        <dbReference type="ARBA" id="ARBA00022723"/>
    </source>
</evidence>
<dbReference type="Gene3D" id="1.10.630.10">
    <property type="entry name" value="Cytochrome P450"/>
    <property type="match status" value="1"/>
</dbReference>
<comment type="cofactor">
    <cofactor evidence="1 8">
        <name>heme</name>
        <dbReference type="ChEBI" id="CHEBI:30413"/>
    </cofactor>
</comment>
<evidence type="ECO:0000313" key="11">
    <source>
        <dbReference type="EMBL" id="KAG4424660.1"/>
    </source>
</evidence>
<evidence type="ECO:0000256" key="10">
    <source>
        <dbReference type="SAM" id="Phobius"/>
    </source>
</evidence>
<keyword evidence="10" id="KW-0812">Transmembrane</keyword>
<keyword evidence="5 9" id="KW-0560">Oxidoreductase</keyword>
<keyword evidence="7 9" id="KW-0503">Monooxygenase</keyword>
<dbReference type="Proteomes" id="UP000664132">
    <property type="component" value="Unassembled WGS sequence"/>
</dbReference>
<evidence type="ECO:0000256" key="7">
    <source>
        <dbReference type="ARBA" id="ARBA00023033"/>
    </source>
</evidence>
<dbReference type="GO" id="GO:0004497">
    <property type="term" value="F:monooxygenase activity"/>
    <property type="evidence" value="ECO:0007669"/>
    <property type="project" value="UniProtKB-KW"/>
</dbReference>
<dbReference type="InterPro" id="IPR001128">
    <property type="entry name" value="Cyt_P450"/>
</dbReference>
<dbReference type="PRINTS" id="PR00385">
    <property type="entry name" value="P450"/>
</dbReference>
<comment type="similarity">
    <text evidence="2 9">Belongs to the cytochrome P450 family.</text>
</comment>
<keyword evidence="12" id="KW-1185">Reference proteome</keyword>
<dbReference type="SUPFAM" id="SSF48264">
    <property type="entry name" value="Cytochrome P450"/>
    <property type="match status" value="1"/>
</dbReference>
<dbReference type="PROSITE" id="PS00086">
    <property type="entry name" value="CYTOCHROME_P450"/>
    <property type="match status" value="1"/>
</dbReference>
<keyword evidence="3 8" id="KW-0349">Heme</keyword>
<evidence type="ECO:0000313" key="12">
    <source>
        <dbReference type="Proteomes" id="UP000664132"/>
    </source>
</evidence>
<evidence type="ECO:0000256" key="9">
    <source>
        <dbReference type="RuleBase" id="RU000461"/>
    </source>
</evidence>
<keyword evidence="6 8" id="KW-0408">Iron</keyword>
<accession>A0A8H7WH10</accession>
<dbReference type="InterPro" id="IPR050121">
    <property type="entry name" value="Cytochrome_P450_monoxygenase"/>
</dbReference>
<dbReference type="GO" id="GO:0016705">
    <property type="term" value="F:oxidoreductase activity, acting on paired donors, with incorporation or reduction of molecular oxygen"/>
    <property type="evidence" value="ECO:0007669"/>
    <property type="project" value="InterPro"/>
</dbReference>
<dbReference type="GO" id="GO:0020037">
    <property type="term" value="F:heme binding"/>
    <property type="evidence" value="ECO:0007669"/>
    <property type="project" value="InterPro"/>
</dbReference>
<dbReference type="PANTHER" id="PTHR24305">
    <property type="entry name" value="CYTOCHROME P450"/>
    <property type="match status" value="1"/>
</dbReference>
<dbReference type="InterPro" id="IPR036396">
    <property type="entry name" value="Cyt_P450_sf"/>
</dbReference>
<sequence>MIGIINLPLILLTSFLAYITYSLLIALYNMTLHPLAKLPGPKIYGAFDFPRYWDMYLGDSAARFADLHDQYGKVVRVGPDRLSFNTAQSFTDIYVTKRSDGYPLVKDKEQYSDTNEQIMNTIVTLDNPTHKKHRRVMTYAFSPAAVREQEDIVHSYCTLLISRLKEQIADPQIQGKVDLVRWLNFATFDIIGDLAFAESFHCLETGKNSLWMTTIFQNLKTGAFIRIAASYPLANFLLQTAIRLMPSVARLTRKLRKDSEDKMARRLALKTDRNDFTRSSHFLKHRDGVMTDENLLGNASIFILAGSETSATLLSGLMYLLLKNPYSMRKVRDEIDAAFNDISEMTFVKEAQLPYLHACIEETFRIYPPIPMELNRTTPPEGATIDGIFVPGNKTVATSHLGTYHSPRNFKDPLEFHPERFLGDKNYAGDDLAALQPFSAGPRNCIGMNLAWAEIGSIATRVLWNFDMELSAESERWLDQKMWSLWDKKPLMVKLKNRIRA</sequence>
<dbReference type="AlphaFoldDB" id="A0A8H7WH10"/>